<protein>
    <recommendedName>
        <fullName evidence="2">histidine kinase</fullName>
        <ecNumber evidence="2">2.7.13.3</ecNumber>
    </recommendedName>
</protein>
<evidence type="ECO:0000256" key="1">
    <source>
        <dbReference type="ARBA" id="ARBA00000085"/>
    </source>
</evidence>
<dbReference type="SMART" id="SM01231">
    <property type="entry name" value="H-kinase_dim"/>
    <property type="match status" value="1"/>
</dbReference>
<evidence type="ECO:0000313" key="12">
    <source>
        <dbReference type="Proteomes" id="UP001526246"/>
    </source>
</evidence>
<keyword evidence="3 7" id="KW-0597">Phosphoprotein</keyword>
<feature type="modified residue" description="Phosphohistidine" evidence="7">
    <location>
        <position position="44"/>
    </location>
</feature>
<evidence type="ECO:0000256" key="2">
    <source>
        <dbReference type="ARBA" id="ARBA00012438"/>
    </source>
</evidence>
<dbReference type="InterPro" id="IPR036890">
    <property type="entry name" value="HATPase_C_sf"/>
</dbReference>
<dbReference type="SUPFAM" id="SSF47226">
    <property type="entry name" value="Histidine-containing phosphotransfer domain, HPT domain"/>
    <property type="match status" value="1"/>
</dbReference>
<dbReference type="Proteomes" id="UP001526246">
    <property type="component" value="Unassembled WGS sequence"/>
</dbReference>
<dbReference type="SUPFAM" id="SSF55874">
    <property type="entry name" value="ATPase domain of HSP90 chaperone/DNA topoisomerase II/histidine kinase"/>
    <property type="match status" value="1"/>
</dbReference>
<dbReference type="InterPro" id="IPR005467">
    <property type="entry name" value="His_kinase_dom"/>
</dbReference>
<dbReference type="InterPro" id="IPR002545">
    <property type="entry name" value="CheW-lke_dom"/>
</dbReference>
<dbReference type="InterPro" id="IPR051315">
    <property type="entry name" value="Bact_Chemotaxis_CheA"/>
</dbReference>
<evidence type="ECO:0000259" key="8">
    <source>
        <dbReference type="PROSITE" id="PS50109"/>
    </source>
</evidence>
<dbReference type="InterPro" id="IPR004358">
    <property type="entry name" value="Sig_transdc_His_kin-like_C"/>
</dbReference>
<proteinExistence type="predicted"/>
<dbReference type="Gene3D" id="3.30.565.10">
    <property type="entry name" value="Histidine kinase-like ATPase, C-terminal domain"/>
    <property type="match status" value="1"/>
</dbReference>
<dbReference type="PANTHER" id="PTHR43395:SF1">
    <property type="entry name" value="CHEMOTAXIS PROTEIN CHEA"/>
    <property type="match status" value="1"/>
</dbReference>
<feature type="domain" description="CheW-like" evidence="9">
    <location>
        <begin position="517"/>
        <end position="646"/>
    </location>
</feature>
<organism evidence="11 12">
    <name type="scientific">Sphingomonas arvum</name>
    <dbReference type="NCBI Taxonomy" id="2992113"/>
    <lineage>
        <taxon>Bacteria</taxon>
        <taxon>Pseudomonadati</taxon>
        <taxon>Pseudomonadota</taxon>
        <taxon>Alphaproteobacteria</taxon>
        <taxon>Sphingomonadales</taxon>
        <taxon>Sphingomonadaceae</taxon>
        <taxon>Sphingomonas</taxon>
    </lineage>
</organism>
<dbReference type="SMART" id="SM00260">
    <property type="entry name" value="CheW"/>
    <property type="match status" value="1"/>
</dbReference>
<dbReference type="PROSITE" id="PS50851">
    <property type="entry name" value="CHEW"/>
    <property type="match status" value="1"/>
</dbReference>
<dbReference type="InterPro" id="IPR036097">
    <property type="entry name" value="HisK_dim/P_sf"/>
</dbReference>
<keyword evidence="4" id="KW-0808">Transferase</keyword>
<dbReference type="SMART" id="SM00387">
    <property type="entry name" value="HATPase_c"/>
    <property type="match status" value="1"/>
</dbReference>
<dbReference type="PROSITE" id="PS50894">
    <property type="entry name" value="HPT"/>
    <property type="match status" value="1"/>
</dbReference>
<dbReference type="InterPro" id="IPR036641">
    <property type="entry name" value="HPT_dom_sf"/>
</dbReference>
<evidence type="ECO:0000256" key="4">
    <source>
        <dbReference type="ARBA" id="ARBA00022679"/>
    </source>
</evidence>
<dbReference type="SUPFAM" id="SSF50341">
    <property type="entry name" value="CheW-like"/>
    <property type="match status" value="1"/>
</dbReference>
<dbReference type="InterPro" id="IPR003594">
    <property type="entry name" value="HATPase_dom"/>
</dbReference>
<dbReference type="Gene3D" id="1.20.120.160">
    <property type="entry name" value="HPT domain"/>
    <property type="match status" value="1"/>
</dbReference>
<evidence type="ECO:0000256" key="5">
    <source>
        <dbReference type="ARBA" id="ARBA00022777"/>
    </source>
</evidence>
<dbReference type="CDD" id="cd00088">
    <property type="entry name" value="HPT"/>
    <property type="match status" value="1"/>
</dbReference>
<comment type="catalytic activity">
    <reaction evidence="1">
        <text>ATP + protein L-histidine = ADP + protein N-phospho-L-histidine.</text>
        <dbReference type="EC" id="2.7.13.3"/>
    </reaction>
</comment>
<dbReference type="InterPro" id="IPR008207">
    <property type="entry name" value="Sig_transdc_His_kin_Hpt_dom"/>
</dbReference>
<gene>
    <name evidence="11" type="ORF">OMW55_00700</name>
</gene>
<evidence type="ECO:0000259" key="9">
    <source>
        <dbReference type="PROSITE" id="PS50851"/>
    </source>
</evidence>
<dbReference type="InterPro" id="IPR004105">
    <property type="entry name" value="CheA-like_dim"/>
</dbReference>
<dbReference type="EMBL" id="JAPDOB010000001">
    <property type="protein sequence ID" value="MCW3796329.1"/>
    <property type="molecule type" value="Genomic_DNA"/>
</dbReference>
<accession>A0ABT3JB92</accession>
<comment type="caution">
    <text evidence="11">The sequence shown here is derived from an EMBL/GenBank/DDBJ whole genome shotgun (WGS) entry which is preliminary data.</text>
</comment>
<evidence type="ECO:0000313" key="11">
    <source>
        <dbReference type="EMBL" id="MCW3796329.1"/>
    </source>
</evidence>
<sequence length="646" mass="67593">MDELLEQFLIEGRDLVAQAGDDCAALVRNGSTGPVIDSAFRAVHTLKGSAAIVGLRPMEAMLHAAEDLLGTARSAGAAVDPERARALVACIDQCDRWMDEVAAAGELPGDAAAVGAEIGARLRGARSDAAKEPAPSPVDSRWATELVEEERAAIATAGAAGRRLTAIRYLPREDCFFAGDDPLALVAAIPQLVAVRVEAREPWPALEQLDPYRCLLSIQALSSAELGDVSPVFRLIPDQVELAAVQPAAASRGQAAPTAVAADPTIRVDAGQVDRLLDLIGELLVARNQFGAVAGASLDGGLDGELRTSGAAMDRVLRNMHRTVMAMRLVPVDRVFRRVARLVRDTASRLGREVELEQQGLDTTVDKAIADALFDPLLHLARNALDHGIEPPETRAAQGKSPRGTIRLSAGSVGSELVVELADDGKGIDPAVMRRLAVQRGLHGAERAAELSDEEAVQLVFAPGFSSAAEVTDLSGRGVGMDAVKAAVERLGGRTVLASRPGEGTTVTIHLPATAALTSVLTITVAGERFAVPVEAVVQTARIPAAAIRPVGTGQAFVLRDTTIPLLALADLLGLQADRCEGDRRVLVVGSPVGLVGLVVDDFSSRSEVILRPMTGLLSSVPLVSGTTLMNDGSVLFILNLSEVIG</sequence>
<dbReference type="Pfam" id="PF02895">
    <property type="entry name" value="H-kinase_dim"/>
    <property type="match status" value="1"/>
</dbReference>
<dbReference type="InterPro" id="IPR037006">
    <property type="entry name" value="CheA-like_homodim_sf"/>
</dbReference>
<dbReference type="PROSITE" id="PS50109">
    <property type="entry name" value="HIS_KIN"/>
    <property type="match status" value="1"/>
</dbReference>
<dbReference type="SMART" id="SM00073">
    <property type="entry name" value="HPT"/>
    <property type="match status" value="1"/>
</dbReference>
<keyword evidence="6" id="KW-0902">Two-component regulatory system</keyword>
<evidence type="ECO:0000259" key="10">
    <source>
        <dbReference type="PROSITE" id="PS50894"/>
    </source>
</evidence>
<evidence type="ECO:0000256" key="3">
    <source>
        <dbReference type="ARBA" id="ARBA00022553"/>
    </source>
</evidence>
<dbReference type="PRINTS" id="PR00344">
    <property type="entry name" value="BCTRLSENSOR"/>
</dbReference>
<feature type="domain" description="HPt" evidence="10">
    <location>
        <begin position="1"/>
        <end position="105"/>
    </location>
</feature>
<dbReference type="PANTHER" id="PTHR43395">
    <property type="entry name" value="SENSOR HISTIDINE KINASE CHEA"/>
    <property type="match status" value="1"/>
</dbReference>
<dbReference type="SUPFAM" id="SSF47384">
    <property type="entry name" value="Homodimeric domain of signal transducing histidine kinase"/>
    <property type="match status" value="1"/>
</dbReference>
<dbReference type="EC" id="2.7.13.3" evidence="2"/>
<dbReference type="Pfam" id="PF01627">
    <property type="entry name" value="Hpt"/>
    <property type="match status" value="1"/>
</dbReference>
<keyword evidence="5" id="KW-0418">Kinase</keyword>
<feature type="domain" description="Histidine kinase" evidence="8">
    <location>
        <begin position="272"/>
        <end position="515"/>
    </location>
</feature>
<dbReference type="Gene3D" id="2.30.30.40">
    <property type="entry name" value="SH3 Domains"/>
    <property type="match status" value="1"/>
</dbReference>
<evidence type="ECO:0000256" key="7">
    <source>
        <dbReference type="PROSITE-ProRule" id="PRU00110"/>
    </source>
</evidence>
<dbReference type="Gene3D" id="1.10.287.560">
    <property type="entry name" value="Histidine kinase CheA-like, homodimeric domain"/>
    <property type="match status" value="1"/>
</dbReference>
<keyword evidence="12" id="KW-1185">Reference proteome</keyword>
<evidence type="ECO:0000256" key="6">
    <source>
        <dbReference type="ARBA" id="ARBA00023012"/>
    </source>
</evidence>
<reference evidence="11 12" key="1">
    <citation type="submission" date="2022-10" db="EMBL/GenBank/DDBJ databases">
        <title>Sphingomonas sp.</title>
        <authorList>
            <person name="Jin C."/>
        </authorList>
    </citation>
    <scope>NUCLEOTIDE SEQUENCE [LARGE SCALE GENOMIC DNA]</scope>
    <source>
        <strain evidence="11 12">BN140010</strain>
    </source>
</reference>
<dbReference type="Pfam" id="PF02518">
    <property type="entry name" value="HATPase_c"/>
    <property type="match status" value="1"/>
</dbReference>
<dbReference type="RefSeq" id="WP_264880087.1">
    <property type="nucleotide sequence ID" value="NZ_JAPDOB010000001.1"/>
</dbReference>
<dbReference type="InterPro" id="IPR036061">
    <property type="entry name" value="CheW-like_dom_sf"/>
</dbReference>
<name>A0ABT3JB92_9SPHN</name>
<dbReference type="Pfam" id="PF01584">
    <property type="entry name" value="CheW"/>
    <property type="match status" value="1"/>
</dbReference>